<accession>A0ABS5KAS4</accession>
<dbReference type="CDD" id="cd00761">
    <property type="entry name" value="Glyco_tranf_GTA_type"/>
    <property type="match status" value="1"/>
</dbReference>
<dbReference type="InterPro" id="IPR001173">
    <property type="entry name" value="Glyco_trans_2-like"/>
</dbReference>
<evidence type="ECO:0000259" key="1">
    <source>
        <dbReference type="Pfam" id="PF00535"/>
    </source>
</evidence>
<protein>
    <submittedName>
        <fullName evidence="2">Glycosyltransferase family 2 protein</fullName>
    </submittedName>
</protein>
<dbReference type="RefSeq" id="WP_212228610.1">
    <property type="nucleotide sequence ID" value="NZ_JAGUCN010000013.1"/>
</dbReference>
<feature type="domain" description="Glycosyltransferase 2-like" evidence="1">
    <location>
        <begin position="9"/>
        <end position="144"/>
    </location>
</feature>
<dbReference type="Gene3D" id="3.90.550.10">
    <property type="entry name" value="Spore Coat Polysaccharide Biosynthesis Protein SpsA, Chain A"/>
    <property type="match status" value="1"/>
</dbReference>
<comment type="caution">
    <text evidence="2">The sequence shown here is derived from an EMBL/GenBank/DDBJ whole genome shotgun (WGS) entry which is preliminary data.</text>
</comment>
<proteinExistence type="predicted"/>
<evidence type="ECO:0000313" key="3">
    <source>
        <dbReference type="Proteomes" id="UP000721861"/>
    </source>
</evidence>
<dbReference type="SUPFAM" id="SSF53448">
    <property type="entry name" value="Nucleotide-diphospho-sugar transferases"/>
    <property type="match status" value="1"/>
</dbReference>
<sequence length="303" mass="35551">MSLRKELVSIIIPVYNRPLELKRAIQSVLNQTYQNFEILVVDDGSEEDLKLVCDSFNDKRILFFRNEKHINANVARNRGIQEAKGEYIAMLDSDDEFLPLHLERRLQKIKEWNCDGIFGSAVITLKDETRLVLSRQPLLGEQMIDYLLGSGSATTPSHFYKSECAKKVLWDELLYRHQDFDFTVRFAASYSFMSDYEPTVLINWQNSTGKLIDLDSCVYFISKHLDYIKPRIFNSYAMQQIEIAKKQKDEKILNFFKNELIKRVNHLSIVDWFTIYEPKNNVQKFSSLLMYFITLTKVLIAQK</sequence>
<dbReference type="EMBL" id="JAGUCN010000013">
    <property type="protein sequence ID" value="MBS2212128.1"/>
    <property type="molecule type" value="Genomic_DNA"/>
</dbReference>
<dbReference type="InterPro" id="IPR029044">
    <property type="entry name" value="Nucleotide-diphossugar_trans"/>
</dbReference>
<keyword evidence="3" id="KW-1185">Reference proteome</keyword>
<organism evidence="2 3">
    <name type="scientific">Carboxylicivirga mesophila</name>
    <dbReference type="NCBI Taxonomy" id="1166478"/>
    <lineage>
        <taxon>Bacteria</taxon>
        <taxon>Pseudomonadati</taxon>
        <taxon>Bacteroidota</taxon>
        <taxon>Bacteroidia</taxon>
        <taxon>Marinilabiliales</taxon>
        <taxon>Marinilabiliaceae</taxon>
        <taxon>Carboxylicivirga</taxon>
    </lineage>
</organism>
<dbReference type="PANTHER" id="PTHR22916">
    <property type="entry name" value="GLYCOSYLTRANSFERASE"/>
    <property type="match status" value="1"/>
</dbReference>
<reference evidence="2 3" key="1">
    <citation type="journal article" date="2014" name="Int. J. Syst. Evol. Microbiol.">
        <title>Carboxylicivirga gen. nov. in the family Marinilabiliaceae with two novel species, Carboxylicivirga mesophila sp. nov. and Carboxylicivirga taeanensis sp. nov., and reclassification of Cytophaga fermentans as Saccharicrinis fermentans gen. nov., comb. nov.</title>
        <authorList>
            <person name="Yang S.H."/>
            <person name="Seo H.S."/>
            <person name="Woo J.H."/>
            <person name="Oh H.M."/>
            <person name="Jang H."/>
            <person name="Lee J.H."/>
            <person name="Kim S.J."/>
            <person name="Kwon K.K."/>
        </authorList>
    </citation>
    <scope>NUCLEOTIDE SEQUENCE [LARGE SCALE GENOMIC DNA]</scope>
    <source>
        <strain evidence="2 3">JCM 18290</strain>
    </source>
</reference>
<dbReference type="PANTHER" id="PTHR22916:SF3">
    <property type="entry name" value="UDP-GLCNAC:BETAGAL BETA-1,3-N-ACETYLGLUCOSAMINYLTRANSFERASE-LIKE PROTEIN 1"/>
    <property type="match status" value="1"/>
</dbReference>
<dbReference type="Proteomes" id="UP000721861">
    <property type="component" value="Unassembled WGS sequence"/>
</dbReference>
<name>A0ABS5KAS4_9BACT</name>
<dbReference type="Pfam" id="PF00535">
    <property type="entry name" value="Glycos_transf_2"/>
    <property type="match status" value="1"/>
</dbReference>
<evidence type="ECO:0000313" key="2">
    <source>
        <dbReference type="EMBL" id="MBS2212128.1"/>
    </source>
</evidence>
<gene>
    <name evidence="2" type="ORF">KEM09_11980</name>
</gene>